<dbReference type="InterPro" id="IPR002933">
    <property type="entry name" value="Peptidase_M20"/>
</dbReference>
<dbReference type="Pfam" id="PF07687">
    <property type="entry name" value="M20_dimer"/>
    <property type="match status" value="1"/>
</dbReference>
<gene>
    <name evidence="3" type="ORF">KH142_06090</name>
</gene>
<dbReference type="GO" id="GO:0046872">
    <property type="term" value="F:metal ion binding"/>
    <property type="evidence" value="ECO:0007669"/>
    <property type="project" value="UniProtKB-KW"/>
</dbReference>
<reference evidence="3" key="1">
    <citation type="submission" date="2021-02" db="EMBL/GenBank/DDBJ databases">
        <title>Infant gut strain persistence is associated with maternal origin, phylogeny, and functional potential including surface adhesion and iron acquisition.</title>
        <authorList>
            <person name="Lou Y.C."/>
        </authorList>
    </citation>
    <scope>NUCLEOTIDE SEQUENCE</scope>
    <source>
        <strain evidence="3">L2_039_000G1_dasL2_039_000G1_concoct_11</strain>
    </source>
</reference>
<dbReference type="Proteomes" id="UP000727506">
    <property type="component" value="Unassembled WGS sequence"/>
</dbReference>
<evidence type="ECO:0000313" key="3">
    <source>
        <dbReference type="EMBL" id="MBS6941035.1"/>
    </source>
</evidence>
<dbReference type="PIRSF" id="PIRSF005962">
    <property type="entry name" value="Pept_M20D_amidohydro"/>
    <property type="match status" value="1"/>
</dbReference>
<dbReference type="InterPro" id="IPR017439">
    <property type="entry name" value="Amidohydrolase"/>
</dbReference>
<dbReference type="GO" id="GO:0016787">
    <property type="term" value="F:hydrolase activity"/>
    <property type="evidence" value="ECO:0007669"/>
    <property type="project" value="InterPro"/>
</dbReference>
<feature type="binding site" evidence="1">
    <location>
        <position position="143"/>
    </location>
    <ligand>
        <name>Mn(2+)</name>
        <dbReference type="ChEBI" id="CHEBI:29035"/>
        <label>2</label>
    </ligand>
</feature>
<feature type="binding site" evidence="1">
    <location>
        <position position="107"/>
    </location>
    <ligand>
        <name>Mn(2+)</name>
        <dbReference type="ChEBI" id="CHEBI:29035"/>
        <label>2</label>
    </ligand>
</feature>
<dbReference type="Pfam" id="PF01546">
    <property type="entry name" value="Peptidase_M20"/>
    <property type="match status" value="1"/>
</dbReference>
<name>A0A943UZS8_9ACTN</name>
<dbReference type="InterPro" id="IPR036264">
    <property type="entry name" value="Bact_exopeptidase_dim_dom"/>
</dbReference>
<dbReference type="Gene3D" id="3.40.630.10">
    <property type="entry name" value="Zn peptidases"/>
    <property type="match status" value="1"/>
</dbReference>
<comment type="caution">
    <text evidence="3">The sequence shown here is derived from an EMBL/GenBank/DDBJ whole genome shotgun (WGS) entry which is preliminary data.</text>
</comment>
<evidence type="ECO:0000256" key="1">
    <source>
        <dbReference type="PIRSR" id="PIRSR005962-1"/>
    </source>
</evidence>
<feature type="binding site" evidence="1">
    <location>
        <position position="357"/>
    </location>
    <ligand>
        <name>Mn(2+)</name>
        <dbReference type="ChEBI" id="CHEBI:29035"/>
        <label>2</label>
    </ligand>
</feature>
<protein>
    <submittedName>
        <fullName evidence="3">Amidohydrolase</fullName>
    </submittedName>
</protein>
<proteinExistence type="predicted"/>
<sequence length="382" mass="41791">MLPADGEVELLTRLRRDLHRIPELDTKLPKTISYIETELGAVREHLAARFGEESCRIFSPCKSALCIFFDRKSEHATAVRTDMDALPVTERSDVEFASQHEGCMHACGHDGHMSMALALARHIADSFDELPRSILLVFQPAEETTGGARFICESGIFEEYGVDRIFGFHLWPDLPQGVIASRPGGLLAAASESTFVFNGKAAHIAKASDGADSLEAGARFLLDAYAYMDERRAEEPCLLKCGVFRSGDVRNVISSHTRIEGSLRTFSDEMGARAKRDLADLAGTRAEEAGCSVDVHFADGYPPVVNDKELFALAGDALPAMETLPEPLLIGEDFAFYQRHLPGVFMLLGTGTGIPLHADTFDFDESILAAGLDAYKKLIRIP</sequence>
<dbReference type="InterPro" id="IPR011650">
    <property type="entry name" value="Peptidase_M20_dimer"/>
</dbReference>
<accession>A0A943UZS8</accession>
<dbReference type="NCBIfam" id="TIGR01891">
    <property type="entry name" value="amidohydrolases"/>
    <property type="match status" value="1"/>
</dbReference>
<feature type="binding site" evidence="1">
    <location>
        <position position="169"/>
    </location>
    <ligand>
        <name>Mn(2+)</name>
        <dbReference type="ChEBI" id="CHEBI:29035"/>
        <label>2</label>
    </ligand>
</feature>
<dbReference type="EMBL" id="JAGZSV010000102">
    <property type="protein sequence ID" value="MBS6941035.1"/>
    <property type="molecule type" value="Genomic_DNA"/>
</dbReference>
<dbReference type="SUPFAM" id="SSF55031">
    <property type="entry name" value="Bacterial exopeptidase dimerisation domain"/>
    <property type="match status" value="1"/>
</dbReference>
<dbReference type="SUPFAM" id="SSF53187">
    <property type="entry name" value="Zn-dependent exopeptidases"/>
    <property type="match status" value="1"/>
</dbReference>
<feature type="binding site" evidence="1">
    <location>
        <position position="109"/>
    </location>
    <ligand>
        <name>Mn(2+)</name>
        <dbReference type="ChEBI" id="CHEBI:29035"/>
        <label>2</label>
    </ligand>
</feature>
<dbReference type="PANTHER" id="PTHR11014:SF63">
    <property type="entry name" value="METALLOPEPTIDASE, PUTATIVE (AFU_ORTHOLOGUE AFUA_6G09600)-RELATED"/>
    <property type="match status" value="1"/>
</dbReference>
<comment type="cofactor">
    <cofactor evidence="1">
        <name>Mn(2+)</name>
        <dbReference type="ChEBI" id="CHEBI:29035"/>
    </cofactor>
    <text evidence="1">The Mn(2+) ion enhances activity.</text>
</comment>
<evidence type="ECO:0000313" key="4">
    <source>
        <dbReference type="Proteomes" id="UP000727506"/>
    </source>
</evidence>
<dbReference type="PANTHER" id="PTHR11014">
    <property type="entry name" value="PEPTIDASE M20 FAMILY MEMBER"/>
    <property type="match status" value="1"/>
</dbReference>
<keyword evidence="1" id="KW-0479">Metal-binding</keyword>
<feature type="domain" description="Peptidase M20 dimerisation" evidence="2">
    <location>
        <begin position="195"/>
        <end position="287"/>
    </location>
</feature>
<evidence type="ECO:0000259" key="2">
    <source>
        <dbReference type="Pfam" id="PF07687"/>
    </source>
</evidence>
<dbReference type="AlphaFoldDB" id="A0A943UZS8"/>
<organism evidence="3 4">
    <name type="scientific">Slackia piriformis</name>
    <dbReference type="NCBI Taxonomy" id="626934"/>
    <lineage>
        <taxon>Bacteria</taxon>
        <taxon>Bacillati</taxon>
        <taxon>Actinomycetota</taxon>
        <taxon>Coriobacteriia</taxon>
        <taxon>Eggerthellales</taxon>
        <taxon>Eggerthellaceae</taxon>
        <taxon>Slackia</taxon>
    </lineage>
</organism>
<dbReference type="Gene3D" id="3.30.70.360">
    <property type="match status" value="1"/>
</dbReference>
<keyword evidence="1" id="KW-0464">Manganese</keyword>